<proteinExistence type="predicted"/>
<dbReference type="SMART" id="SM00448">
    <property type="entry name" value="REC"/>
    <property type="match status" value="1"/>
</dbReference>
<dbReference type="SUPFAM" id="SSF52172">
    <property type="entry name" value="CheY-like"/>
    <property type="match status" value="1"/>
</dbReference>
<keyword evidence="1 2" id="KW-0597">Phosphoprotein</keyword>
<evidence type="ECO:0000256" key="2">
    <source>
        <dbReference type="PROSITE-ProRule" id="PRU00169"/>
    </source>
</evidence>
<dbReference type="Gene3D" id="3.40.50.2300">
    <property type="match status" value="1"/>
</dbReference>
<dbReference type="KEGG" id="hadh:FRZ61_11020"/>
<dbReference type="Pfam" id="PF00072">
    <property type="entry name" value="Response_reg"/>
    <property type="match status" value="1"/>
</dbReference>
<dbReference type="Proteomes" id="UP000325797">
    <property type="component" value="Chromosome"/>
</dbReference>
<gene>
    <name evidence="5" type="ORF">FRZ61_11020</name>
</gene>
<feature type="modified residue" description="4-aspartylphosphate" evidence="2">
    <location>
        <position position="87"/>
    </location>
</feature>
<feature type="domain" description="Response regulatory" evidence="4">
    <location>
        <begin position="38"/>
        <end position="155"/>
    </location>
</feature>
<evidence type="ECO:0000256" key="1">
    <source>
        <dbReference type="ARBA" id="ARBA00022553"/>
    </source>
</evidence>
<evidence type="ECO:0000313" key="6">
    <source>
        <dbReference type="Proteomes" id="UP000325797"/>
    </source>
</evidence>
<dbReference type="InterPro" id="IPR011006">
    <property type="entry name" value="CheY-like_superfamily"/>
</dbReference>
<dbReference type="InterPro" id="IPR050595">
    <property type="entry name" value="Bact_response_regulator"/>
</dbReference>
<dbReference type="PROSITE" id="PS50110">
    <property type="entry name" value="RESPONSE_REGULATORY"/>
    <property type="match status" value="1"/>
</dbReference>
<evidence type="ECO:0000256" key="3">
    <source>
        <dbReference type="SAM" id="MobiDB-lite"/>
    </source>
</evidence>
<dbReference type="CDD" id="cd00156">
    <property type="entry name" value="REC"/>
    <property type="match status" value="1"/>
</dbReference>
<dbReference type="InterPro" id="IPR001789">
    <property type="entry name" value="Sig_transdc_resp-reg_receiver"/>
</dbReference>
<protein>
    <recommendedName>
        <fullName evidence="4">Response regulatory domain-containing protein</fullName>
    </recommendedName>
</protein>
<keyword evidence="6" id="KW-1185">Reference proteome</keyword>
<name>A0A5J6MY41_9PROT</name>
<accession>A0A5J6MY41</accession>
<evidence type="ECO:0000259" key="4">
    <source>
        <dbReference type="PROSITE" id="PS50110"/>
    </source>
</evidence>
<dbReference type="EMBL" id="CP042582">
    <property type="protein sequence ID" value="QEX21180.1"/>
    <property type="molecule type" value="Genomic_DNA"/>
</dbReference>
<organism evidence="5 6">
    <name type="scientific">Hypericibacter adhaerens</name>
    <dbReference type="NCBI Taxonomy" id="2602016"/>
    <lineage>
        <taxon>Bacteria</taxon>
        <taxon>Pseudomonadati</taxon>
        <taxon>Pseudomonadota</taxon>
        <taxon>Alphaproteobacteria</taxon>
        <taxon>Rhodospirillales</taxon>
        <taxon>Dongiaceae</taxon>
        <taxon>Hypericibacter</taxon>
    </lineage>
</organism>
<dbReference type="GO" id="GO:0000160">
    <property type="term" value="P:phosphorelay signal transduction system"/>
    <property type="evidence" value="ECO:0007669"/>
    <property type="project" value="InterPro"/>
</dbReference>
<feature type="region of interest" description="Disordered" evidence="3">
    <location>
        <begin position="1"/>
        <end position="27"/>
    </location>
</feature>
<dbReference type="PANTHER" id="PTHR44591:SF23">
    <property type="entry name" value="CHEY SUBFAMILY"/>
    <property type="match status" value="1"/>
</dbReference>
<evidence type="ECO:0000313" key="5">
    <source>
        <dbReference type="EMBL" id="QEX21180.1"/>
    </source>
</evidence>
<reference evidence="5 6" key="1">
    <citation type="submission" date="2019-08" db="EMBL/GenBank/DDBJ databases">
        <title>Hyperibacter terrae gen. nov., sp. nov. and Hyperibacter viscosus sp. nov., two new members in the family Rhodospirillaceae isolated from the rhizosphere of Hypericum perforatum.</title>
        <authorList>
            <person name="Noviana Z."/>
        </authorList>
    </citation>
    <scope>NUCLEOTIDE SEQUENCE [LARGE SCALE GENOMIC DNA]</scope>
    <source>
        <strain evidence="5 6">R5959</strain>
    </source>
</reference>
<sequence length="156" mass="16498">MIESTLGKGTRFDVYPTGVPAGPKGNADRGQGIGIMARILVIDDEETVRGLIRQILAQAGHEVEEAENGAAGLAAMRLQAAELVITDIIMPEMEGVETVLALRKEFPDTPVIAMSGGGRTANFDFLATAKKLGAARVLQKPFRPATLLEAVAACLR</sequence>
<dbReference type="PANTHER" id="PTHR44591">
    <property type="entry name" value="STRESS RESPONSE REGULATOR PROTEIN 1"/>
    <property type="match status" value="1"/>
</dbReference>
<dbReference type="AlphaFoldDB" id="A0A5J6MY41"/>